<gene>
    <name evidence="6" type="primary">GIMAP7_3</name>
    <name evidence="6" type="ORF">EYF80_036556</name>
</gene>
<dbReference type="FunFam" id="3.40.50.300:FF:000366">
    <property type="entry name" value="GTPase, IMAP family member 2"/>
    <property type="match status" value="1"/>
</dbReference>
<keyword evidence="2" id="KW-0547">Nucleotide-binding</keyword>
<evidence type="ECO:0000256" key="2">
    <source>
        <dbReference type="ARBA" id="ARBA00022741"/>
    </source>
</evidence>
<dbReference type="PANTHER" id="PTHR10903">
    <property type="entry name" value="GTPASE, IMAP FAMILY MEMBER-RELATED"/>
    <property type="match status" value="1"/>
</dbReference>
<dbReference type="InterPro" id="IPR006703">
    <property type="entry name" value="G_AIG1"/>
</dbReference>
<sequence>MLIGKSGVGKSSSGNTILGRKVFESDIKLKRVTKYCEKQTGTVKGVSATATKGVRDVPVSVIDTPGLFETHRNKEVVARDILKCVRLQEPGPHAFVLALPVGRMTQEDQDTNRLIEAMFGPRVWDYTIVLFTHGDRLEGKTINGVISDSDENLRNFIRRCSGGFHVFDNKDEQDQKQVASFLAKIQTLVALNGGTYYATAMYPKQERSVRGKQMDFLSESNAEIIEKERRLRERNEGEELETKMKDMWRKEEETSRVNAESYIRMSFYIWWFILLLGGIGMVASVYQPLAPVAAVLLISILFFFKDNICRPSVSGKIPWLFKKIQ</sequence>
<dbReference type="SUPFAM" id="SSF52540">
    <property type="entry name" value="P-loop containing nucleoside triphosphate hydrolases"/>
    <property type="match status" value="1"/>
</dbReference>
<feature type="transmembrane region" description="Helical" evidence="4">
    <location>
        <begin position="265"/>
        <end position="283"/>
    </location>
</feature>
<keyword evidence="3" id="KW-0342">GTP-binding</keyword>
<organism evidence="6 7">
    <name type="scientific">Liparis tanakae</name>
    <name type="common">Tanaka's snailfish</name>
    <dbReference type="NCBI Taxonomy" id="230148"/>
    <lineage>
        <taxon>Eukaryota</taxon>
        <taxon>Metazoa</taxon>
        <taxon>Chordata</taxon>
        <taxon>Craniata</taxon>
        <taxon>Vertebrata</taxon>
        <taxon>Euteleostomi</taxon>
        <taxon>Actinopterygii</taxon>
        <taxon>Neopterygii</taxon>
        <taxon>Teleostei</taxon>
        <taxon>Neoteleostei</taxon>
        <taxon>Acanthomorphata</taxon>
        <taxon>Eupercaria</taxon>
        <taxon>Perciformes</taxon>
        <taxon>Cottioidei</taxon>
        <taxon>Cottales</taxon>
        <taxon>Liparidae</taxon>
        <taxon>Liparis</taxon>
    </lineage>
</organism>
<reference evidence="6 7" key="1">
    <citation type="submission" date="2019-03" db="EMBL/GenBank/DDBJ databases">
        <title>First draft genome of Liparis tanakae, snailfish: a comprehensive survey of snailfish specific genes.</title>
        <authorList>
            <person name="Kim W."/>
            <person name="Song I."/>
            <person name="Jeong J.-H."/>
            <person name="Kim D."/>
            <person name="Kim S."/>
            <person name="Ryu S."/>
            <person name="Song J.Y."/>
            <person name="Lee S.K."/>
        </authorList>
    </citation>
    <scope>NUCLEOTIDE SEQUENCE [LARGE SCALE GENOMIC DNA]</scope>
    <source>
        <tissue evidence="6">Muscle</tissue>
    </source>
</reference>
<dbReference type="OrthoDB" id="8954335at2759"/>
<evidence type="ECO:0000259" key="5">
    <source>
        <dbReference type="PROSITE" id="PS51720"/>
    </source>
</evidence>
<evidence type="ECO:0000256" key="4">
    <source>
        <dbReference type="SAM" id="Phobius"/>
    </source>
</evidence>
<protein>
    <submittedName>
        <fullName evidence="6">GTPase IMAP family member 7</fullName>
    </submittedName>
</protein>
<dbReference type="InterPro" id="IPR045058">
    <property type="entry name" value="GIMA/IAN/Toc"/>
</dbReference>
<keyword evidence="4" id="KW-0812">Transmembrane</keyword>
<evidence type="ECO:0000256" key="3">
    <source>
        <dbReference type="ARBA" id="ARBA00023134"/>
    </source>
</evidence>
<accession>A0A4Z2GIX0</accession>
<dbReference type="AlphaFoldDB" id="A0A4Z2GIX0"/>
<dbReference type="CDD" id="cd01852">
    <property type="entry name" value="AIG1"/>
    <property type="match status" value="1"/>
</dbReference>
<comment type="similarity">
    <text evidence="1">Belongs to the TRAFAC class TrmE-Era-EngA-EngB-Septin-like GTPase superfamily. AIG1/Toc34/Toc159-like paraseptin GTPase family. IAN subfamily.</text>
</comment>
<dbReference type="EMBL" id="SRLO01000522">
    <property type="protein sequence ID" value="TNN53195.1"/>
    <property type="molecule type" value="Genomic_DNA"/>
</dbReference>
<proteinExistence type="inferred from homology"/>
<dbReference type="GO" id="GO:0005525">
    <property type="term" value="F:GTP binding"/>
    <property type="evidence" value="ECO:0007669"/>
    <property type="project" value="UniProtKB-KW"/>
</dbReference>
<keyword evidence="7" id="KW-1185">Reference proteome</keyword>
<evidence type="ECO:0000256" key="1">
    <source>
        <dbReference type="ARBA" id="ARBA00008535"/>
    </source>
</evidence>
<feature type="domain" description="AIG1-type G" evidence="5">
    <location>
        <begin position="1"/>
        <end position="206"/>
    </location>
</feature>
<dbReference type="Pfam" id="PF04548">
    <property type="entry name" value="AIG1"/>
    <property type="match status" value="1"/>
</dbReference>
<dbReference type="Gene3D" id="3.40.50.300">
    <property type="entry name" value="P-loop containing nucleotide triphosphate hydrolases"/>
    <property type="match status" value="1"/>
</dbReference>
<comment type="caution">
    <text evidence="6">The sequence shown here is derived from an EMBL/GenBank/DDBJ whole genome shotgun (WGS) entry which is preliminary data.</text>
</comment>
<evidence type="ECO:0000313" key="6">
    <source>
        <dbReference type="EMBL" id="TNN53195.1"/>
    </source>
</evidence>
<evidence type="ECO:0000313" key="7">
    <source>
        <dbReference type="Proteomes" id="UP000314294"/>
    </source>
</evidence>
<dbReference type="Proteomes" id="UP000314294">
    <property type="component" value="Unassembled WGS sequence"/>
</dbReference>
<keyword evidence="4" id="KW-0472">Membrane</keyword>
<keyword evidence="4" id="KW-1133">Transmembrane helix</keyword>
<name>A0A4Z2GIX0_9TELE</name>
<dbReference type="PANTHER" id="PTHR10903:SF190">
    <property type="entry name" value="GTPASE IMAP FAMILY MEMBER 4-LIKE"/>
    <property type="match status" value="1"/>
</dbReference>
<dbReference type="PROSITE" id="PS51720">
    <property type="entry name" value="G_AIG1"/>
    <property type="match status" value="1"/>
</dbReference>
<dbReference type="InterPro" id="IPR027417">
    <property type="entry name" value="P-loop_NTPase"/>
</dbReference>